<organism evidence="5 6">
    <name type="scientific">Cytobacillus mangrovibacter</name>
    <dbReference type="NCBI Taxonomy" id="3299024"/>
    <lineage>
        <taxon>Bacteria</taxon>
        <taxon>Bacillati</taxon>
        <taxon>Bacillota</taxon>
        <taxon>Bacilli</taxon>
        <taxon>Bacillales</taxon>
        <taxon>Bacillaceae</taxon>
        <taxon>Cytobacillus</taxon>
    </lineage>
</organism>
<feature type="chain" id="PRO_5047503087" evidence="4">
    <location>
        <begin position="27"/>
        <end position="350"/>
    </location>
</feature>
<proteinExistence type="inferred from homology"/>
<dbReference type="InterPro" id="IPR018389">
    <property type="entry name" value="DctP_fam"/>
</dbReference>
<evidence type="ECO:0000256" key="3">
    <source>
        <dbReference type="ARBA" id="ARBA00022729"/>
    </source>
</evidence>
<sequence>MTKRKRSSFMLFMVTISIIVLLSACSGGGNDTTSSSKGDGEDQLVWKLNHIRPNDTRTDISAKKFAEDVEASTEGRLKIEIYPNAELGDYQLVQESISMGEIEMQLASVGTNVDPTLQVAVVPYLVSDWEEAKKLYGKGGVINDYISTQLEKQNIKLLAVYPQYFGSVFLAKEPNDPQNPDSKKNVKIRVPGMKSFEEFGKGLGFTVTPLPASEIFTALQTGVIEGTVGGGTELYYNEYRELGKYVMPLRTHFEAHYLTVNQDVWNKLADKDQESVLEIAASLEESAFKQAEEEDLKYDELIEKEGIEVIDFTEEEIKAYANKVRKEVWPKIEGQYGDTFQEIKKELGIN</sequence>
<protein>
    <submittedName>
        <fullName evidence="5">TRAP transporter substrate-binding protein DctP</fullName>
    </submittedName>
</protein>
<dbReference type="PROSITE" id="PS51257">
    <property type="entry name" value="PROKAR_LIPOPROTEIN"/>
    <property type="match status" value="1"/>
</dbReference>
<dbReference type="InterPro" id="IPR038404">
    <property type="entry name" value="TRAP_DctP_sf"/>
</dbReference>
<evidence type="ECO:0000256" key="2">
    <source>
        <dbReference type="ARBA" id="ARBA00022448"/>
    </source>
</evidence>
<reference evidence="5 6" key="1">
    <citation type="submission" date="2024-08" db="EMBL/GenBank/DDBJ databases">
        <title>Two novel Cytobacillus novel species.</title>
        <authorList>
            <person name="Liu G."/>
        </authorList>
    </citation>
    <scope>NUCLEOTIDE SEQUENCE [LARGE SCALE GENOMIC DNA]</scope>
    <source>
        <strain evidence="5 6">FJAT-53684</strain>
    </source>
</reference>
<comment type="similarity">
    <text evidence="1">Belongs to the bacterial solute-binding protein 7 family.</text>
</comment>
<dbReference type="RefSeq" id="WP_389218365.1">
    <property type="nucleotide sequence ID" value="NZ_JBIACJ010000004.1"/>
</dbReference>
<accession>A0ABW6JX06</accession>
<evidence type="ECO:0000313" key="5">
    <source>
        <dbReference type="EMBL" id="MFE8696417.1"/>
    </source>
</evidence>
<evidence type="ECO:0000313" key="6">
    <source>
        <dbReference type="Proteomes" id="UP001601058"/>
    </source>
</evidence>
<gene>
    <name evidence="5" type="primary">dctP</name>
    <name evidence="5" type="ORF">ACFYKT_08715</name>
</gene>
<name>A0ABW6JX06_9BACI</name>
<dbReference type="Pfam" id="PF03480">
    <property type="entry name" value="DctP"/>
    <property type="match status" value="1"/>
</dbReference>
<dbReference type="Proteomes" id="UP001601058">
    <property type="component" value="Unassembled WGS sequence"/>
</dbReference>
<comment type="caution">
    <text evidence="5">The sequence shown here is derived from an EMBL/GenBank/DDBJ whole genome shotgun (WGS) entry which is preliminary data.</text>
</comment>
<keyword evidence="3 4" id="KW-0732">Signal</keyword>
<dbReference type="PANTHER" id="PTHR33376">
    <property type="match status" value="1"/>
</dbReference>
<evidence type="ECO:0000256" key="1">
    <source>
        <dbReference type="ARBA" id="ARBA00009023"/>
    </source>
</evidence>
<keyword evidence="6" id="KW-1185">Reference proteome</keyword>
<feature type="signal peptide" evidence="4">
    <location>
        <begin position="1"/>
        <end position="26"/>
    </location>
</feature>
<dbReference type="NCBIfam" id="NF037995">
    <property type="entry name" value="TRAP_S1"/>
    <property type="match status" value="1"/>
</dbReference>
<evidence type="ECO:0000256" key="4">
    <source>
        <dbReference type="SAM" id="SignalP"/>
    </source>
</evidence>
<dbReference type="PANTHER" id="PTHR33376:SF7">
    <property type="entry name" value="C4-DICARBOXYLATE-BINDING PROTEIN DCTB"/>
    <property type="match status" value="1"/>
</dbReference>
<keyword evidence="2" id="KW-0813">Transport</keyword>
<dbReference type="EMBL" id="JBIACJ010000004">
    <property type="protein sequence ID" value="MFE8696417.1"/>
    <property type="molecule type" value="Genomic_DNA"/>
</dbReference>
<dbReference type="Gene3D" id="3.40.190.170">
    <property type="entry name" value="Bacterial extracellular solute-binding protein, family 7"/>
    <property type="match status" value="1"/>
</dbReference>